<proteinExistence type="predicted"/>
<dbReference type="Proteomes" id="UP000188605">
    <property type="component" value="Unassembled WGS sequence"/>
</dbReference>
<gene>
    <name evidence="1" type="ORF">AN396_13345</name>
</gene>
<sequence length="392" mass="42956">MEKRDYYEILGVQKGATESDLKKAYRKLAKKYHPDTNPDNKEAEAKFKEASEAYEVLSDADKRAAYDRYGHNAFDQMGGAGGFGGFGGFSGAGFDFEDIFGGAFGDIFGNTRSSRGGRRGPRPGADIHQNMQVEFEEAAFGAEKEIQIATTETCPTCNGTKAKPGTQTETCTKCGGSGQIRVTQKTILGSMQSVQTCDACNGEGKIIKEKCTTCKGQGRIKVTKKITVTIPAGIDNGQTIRLSGKGEVGEVGAPNGDLLITIYIKPHEIFKREGYSVHVRMPITFKQAVLGAELSIPTLDGNVKFSIKEGTQTGTTFRLQGKGIPSLKNRRLRGDQYVEVYVEVPKNLTAKQKVLIEDFDNDTADKKHLPEQSKFRDKIDKFVTNLKKFNNK</sequence>
<evidence type="ECO:0000313" key="1">
    <source>
        <dbReference type="EMBL" id="ONI42777.1"/>
    </source>
</evidence>
<accession>A0ACC8XGR4</accession>
<evidence type="ECO:0000313" key="2">
    <source>
        <dbReference type="Proteomes" id="UP000188605"/>
    </source>
</evidence>
<reference evidence="1" key="1">
    <citation type="submission" date="2016-08" db="EMBL/GenBank/DDBJ databases">
        <authorList>
            <person name="Ngugi D.K."/>
            <person name="Miyake S."/>
            <person name="Stingl U."/>
        </authorList>
    </citation>
    <scope>NUCLEOTIDE SEQUENCE</scope>
    <source>
        <strain evidence="1">SCG-B11WGA-EpuloA1</strain>
    </source>
</reference>
<keyword evidence="2" id="KW-1185">Reference proteome</keyword>
<protein>
    <submittedName>
        <fullName evidence="1">Molecular chaperone DnaJ</fullName>
    </submittedName>
</protein>
<organism evidence="1 2">
    <name type="scientific">Candidatus Epulonipiscium fishelsonii</name>
    <dbReference type="NCBI Taxonomy" id="77094"/>
    <lineage>
        <taxon>Bacteria</taxon>
        <taxon>Bacillati</taxon>
        <taxon>Bacillota</taxon>
        <taxon>Clostridia</taxon>
        <taxon>Lachnospirales</taxon>
        <taxon>Lachnospiraceae</taxon>
        <taxon>Candidatus Epulonipiscium</taxon>
    </lineage>
</organism>
<comment type="caution">
    <text evidence="1">The sequence shown here is derived from an EMBL/GenBank/DDBJ whole genome shotgun (WGS) entry which is preliminary data.</text>
</comment>
<name>A0ACC8XGR4_9FIRM</name>
<dbReference type="EMBL" id="LJDB01000007">
    <property type="protein sequence ID" value="ONI42777.1"/>
    <property type="molecule type" value="Genomic_DNA"/>
</dbReference>